<evidence type="ECO:0000256" key="1">
    <source>
        <dbReference type="SAM" id="SignalP"/>
    </source>
</evidence>
<reference evidence="2 3" key="1">
    <citation type="submission" date="2016-10" db="EMBL/GenBank/DDBJ databases">
        <title>Reductive evolution of mitochondrial metabolism and differential evolution of invasion-related proteins in Cryptosporidium.</title>
        <authorList>
            <person name="Liu S."/>
            <person name="Roellig D.M."/>
            <person name="Guo Y."/>
            <person name="Li N."/>
            <person name="Frace M.A."/>
            <person name="Tang K."/>
            <person name="Zhang L."/>
            <person name="Feng Y."/>
            <person name="Xiao L."/>
        </authorList>
    </citation>
    <scope>NUCLEOTIDE SEQUENCE [LARGE SCALE GENOMIC DNA]</scope>
    <source>
        <strain evidence="2">39726</strain>
    </source>
</reference>
<keyword evidence="1" id="KW-0732">Signal</keyword>
<name>A0A1J4MG70_9CRYT</name>
<dbReference type="OrthoDB" id="343046at2759"/>
<accession>A0A1J4MG70</accession>
<sequence>MKIVKFFALFLAFICYQKEQLNVQAANAIKKLAKKGGKSQNSEAETESSGVTLPKNERCKFIGNHIAEGKNTSKYLHKFMKCLLENKNIQSRSIHEKYTKISEKCARYGHKASELTKISSLDCIFCYKEIVKSMEEKFSDIKKMLKPGEDESIMYIYTIVAYLEKYLRAKLSVITRYVTITDWFMAYSSSRDFCGTLVIVYGYWNRVVRDVFWTYLIVVSDNYLSRFPVEFQCPYSRIDISGVNINEDKDLTAIMENPLSFV</sequence>
<proteinExistence type="predicted"/>
<evidence type="ECO:0000313" key="2">
    <source>
        <dbReference type="EMBL" id="OII71861.1"/>
    </source>
</evidence>
<gene>
    <name evidence="2" type="ORF">cubi_00669</name>
</gene>
<dbReference type="RefSeq" id="XP_028873480.1">
    <property type="nucleotide sequence ID" value="XM_029017682.1"/>
</dbReference>
<dbReference type="Proteomes" id="UP000186176">
    <property type="component" value="Unassembled WGS sequence"/>
</dbReference>
<dbReference type="GeneID" id="39977461"/>
<feature type="chain" id="PRO_5012656094" evidence="1">
    <location>
        <begin position="21"/>
        <end position="262"/>
    </location>
</feature>
<protein>
    <submittedName>
        <fullName evidence="2">Uncharacterized protein</fullName>
    </submittedName>
</protein>
<evidence type="ECO:0000313" key="3">
    <source>
        <dbReference type="Proteomes" id="UP000186176"/>
    </source>
</evidence>
<organism evidence="2 3">
    <name type="scientific">Cryptosporidium ubiquitum</name>
    <dbReference type="NCBI Taxonomy" id="857276"/>
    <lineage>
        <taxon>Eukaryota</taxon>
        <taxon>Sar</taxon>
        <taxon>Alveolata</taxon>
        <taxon>Apicomplexa</taxon>
        <taxon>Conoidasida</taxon>
        <taxon>Coccidia</taxon>
        <taxon>Eucoccidiorida</taxon>
        <taxon>Eimeriorina</taxon>
        <taxon>Cryptosporidiidae</taxon>
        <taxon>Cryptosporidium</taxon>
    </lineage>
</organism>
<dbReference type="EMBL" id="LRBP01000027">
    <property type="protein sequence ID" value="OII71861.1"/>
    <property type="molecule type" value="Genomic_DNA"/>
</dbReference>
<keyword evidence="3" id="KW-1185">Reference proteome</keyword>
<dbReference type="AlphaFoldDB" id="A0A1J4MG70"/>
<feature type="signal peptide" evidence="1">
    <location>
        <begin position="1"/>
        <end position="20"/>
    </location>
</feature>
<dbReference type="VEuPathDB" id="CryptoDB:cubi_00669"/>
<comment type="caution">
    <text evidence="2">The sequence shown here is derived from an EMBL/GenBank/DDBJ whole genome shotgun (WGS) entry which is preliminary data.</text>
</comment>